<dbReference type="AlphaFoldDB" id="A0A9P7UTW2"/>
<feature type="transmembrane region" description="Helical" evidence="1">
    <location>
        <begin position="106"/>
        <end position="126"/>
    </location>
</feature>
<dbReference type="RefSeq" id="XP_043008109.1">
    <property type="nucleotide sequence ID" value="XM_043155637.1"/>
</dbReference>
<dbReference type="GeneID" id="66079736"/>
<proteinExistence type="predicted"/>
<evidence type="ECO:0000313" key="3">
    <source>
        <dbReference type="EMBL" id="KAG7091639.1"/>
    </source>
</evidence>
<evidence type="ECO:0000313" key="4">
    <source>
        <dbReference type="Proteomes" id="UP001049176"/>
    </source>
</evidence>
<keyword evidence="4" id="KW-1185">Reference proteome</keyword>
<dbReference type="EMBL" id="CM032186">
    <property type="protein sequence ID" value="KAG7091639.1"/>
    <property type="molecule type" value="Genomic_DNA"/>
</dbReference>
<name>A0A9P7UTW2_9AGAR</name>
<organism evidence="3 4">
    <name type="scientific">Marasmius oreades</name>
    <name type="common">fairy-ring Marasmius</name>
    <dbReference type="NCBI Taxonomy" id="181124"/>
    <lineage>
        <taxon>Eukaryota</taxon>
        <taxon>Fungi</taxon>
        <taxon>Dikarya</taxon>
        <taxon>Basidiomycota</taxon>
        <taxon>Agaricomycotina</taxon>
        <taxon>Agaricomycetes</taxon>
        <taxon>Agaricomycetidae</taxon>
        <taxon>Agaricales</taxon>
        <taxon>Marasmiineae</taxon>
        <taxon>Marasmiaceae</taxon>
        <taxon>Marasmius</taxon>
    </lineage>
</organism>
<dbReference type="Proteomes" id="UP001049176">
    <property type="component" value="Chromosome 6"/>
</dbReference>
<gene>
    <name evidence="3" type="ORF">E1B28_010660</name>
</gene>
<feature type="transmembrane region" description="Helical" evidence="1">
    <location>
        <begin position="138"/>
        <end position="160"/>
    </location>
</feature>
<dbReference type="Pfam" id="PF20151">
    <property type="entry name" value="DUF6533"/>
    <property type="match status" value="1"/>
</dbReference>
<dbReference type="KEGG" id="more:E1B28_010660"/>
<keyword evidence="1" id="KW-0472">Membrane</keyword>
<accession>A0A9P7UTW2</accession>
<comment type="caution">
    <text evidence="3">The sequence shown here is derived from an EMBL/GenBank/DDBJ whole genome shotgun (WGS) entry which is preliminary data.</text>
</comment>
<feature type="domain" description="DUF6533" evidence="2">
    <location>
        <begin position="25"/>
        <end position="78"/>
    </location>
</feature>
<protein>
    <recommendedName>
        <fullName evidence="2">DUF6533 domain-containing protein</fullName>
    </recommendedName>
</protein>
<keyword evidence="1" id="KW-1133">Transmembrane helix</keyword>
<dbReference type="OrthoDB" id="3350812at2759"/>
<reference evidence="3" key="1">
    <citation type="journal article" date="2021" name="Genome Biol. Evol.">
        <title>The assembled and annotated genome of the fairy-ring fungus Marasmius oreades.</title>
        <authorList>
            <person name="Hiltunen M."/>
            <person name="Ament-Velasquez S.L."/>
            <person name="Johannesson H."/>
        </authorList>
    </citation>
    <scope>NUCLEOTIDE SEQUENCE</scope>
    <source>
        <strain evidence="3">03SP1</strain>
    </source>
</reference>
<sequence>MVGIPPYSDADILETIRDGLIVRFVQVAAGALFAHDVLLSLDVEFKYIWAALNPRKRPIKIAAVAFNLMYLVQRYLPLWDRIILDTYYILGPSDTKTCEITYKMSAWSTIMGILLSEFILVMRIWAVWLNKPSVRAMLVALKLACLIPALLFFLKFVGGIQCPQLPISGMVNLPGCFCSAKNKDLYGMRRLKFFEACFVLMAIPGFKAYQRGGRSNLMKVVYQDGEPKITMDSTAALKITPCSGVIYYASIFSEANFRLKGYQKLSTLSSGVVGQRCGHSPTAGD</sequence>
<dbReference type="InterPro" id="IPR045340">
    <property type="entry name" value="DUF6533"/>
</dbReference>
<keyword evidence="1" id="KW-0812">Transmembrane</keyword>
<evidence type="ECO:0000259" key="2">
    <source>
        <dbReference type="Pfam" id="PF20151"/>
    </source>
</evidence>
<evidence type="ECO:0000256" key="1">
    <source>
        <dbReference type="SAM" id="Phobius"/>
    </source>
</evidence>